<feature type="transmembrane region" description="Helical" evidence="1">
    <location>
        <begin position="272"/>
        <end position="291"/>
    </location>
</feature>
<feature type="transmembrane region" description="Helical" evidence="1">
    <location>
        <begin position="133"/>
        <end position="155"/>
    </location>
</feature>
<feature type="transmembrane region" description="Helical" evidence="1">
    <location>
        <begin position="99"/>
        <end position="121"/>
    </location>
</feature>
<organism evidence="2 3">
    <name type="scientific">Microbacterium pullorum</name>
    <dbReference type="NCBI Taxonomy" id="2762236"/>
    <lineage>
        <taxon>Bacteria</taxon>
        <taxon>Bacillati</taxon>
        <taxon>Actinomycetota</taxon>
        <taxon>Actinomycetes</taxon>
        <taxon>Micrococcales</taxon>
        <taxon>Microbacteriaceae</taxon>
        <taxon>Microbacterium</taxon>
    </lineage>
</organism>
<feature type="transmembrane region" description="Helical" evidence="1">
    <location>
        <begin position="167"/>
        <end position="185"/>
    </location>
</feature>
<feature type="transmembrane region" description="Helical" evidence="1">
    <location>
        <begin position="205"/>
        <end position="226"/>
    </location>
</feature>
<reference evidence="2 3" key="1">
    <citation type="submission" date="2020-08" db="EMBL/GenBank/DDBJ databases">
        <title>A Genomic Blueprint of the Chicken Gut Microbiome.</title>
        <authorList>
            <person name="Gilroy R."/>
            <person name="Ravi A."/>
            <person name="Getino M."/>
            <person name="Pursley I."/>
            <person name="Horton D.L."/>
            <person name="Alikhan N.-F."/>
            <person name="Baker D."/>
            <person name="Gharbi K."/>
            <person name="Hall N."/>
            <person name="Watson M."/>
            <person name="Adriaenssens E.M."/>
            <person name="Foster-Nyarko E."/>
            <person name="Jarju S."/>
            <person name="Secka A."/>
            <person name="Antonio M."/>
            <person name="Oren A."/>
            <person name="Chaudhuri R."/>
            <person name="La Ragione R.M."/>
            <person name="Hildebrand F."/>
            <person name="Pallen M.J."/>
        </authorList>
    </citation>
    <scope>NUCLEOTIDE SEQUENCE [LARGE SCALE GENOMIC DNA]</scope>
    <source>
        <strain evidence="2 3">Sa4CUA7</strain>
    </source>
</reference>
<evidence type="ECO:0000313" key="2">
    <source>
        <dbReference type="EMBL" id="MBD7958157.1"/>
    </source>
</evidence>
<feature type="transmembrane region" description="Helical" evidence="1">
    <location>
        <begin position="247"/>
        <end position="266"/>
    </location>
</feature>
<sequence length="357" mass="38376">MTRSSETAAPGAGATLTTRRAESDAVYFSLGTGAVGGVYGLLVALLIPALGLGGDAPFGPFAAIGSAIVAAVASTLGYWRARDRPGQEWRRELPPWKYIVNTVSVVIVHAVLAFLATYALYRVLAAGFIGLPMIPFWAVVLMAVTLGLTVYITYLSAAHMDTQRMSTMLMAFVVIGVLTSMVTSPDPQWWRVHFSRLGTFDDPSSLIFNGTLIAGGLLVTTFAVFISHDLTDAVQRGVLTRPSAPRVVSTLFVVMGVMLAGVGIFPFHTNPVLHNVSASGMAAMYLVLLFSGPRLLRGMPRTYFVVSWSYAGATLASLALFVVGFFSLTAFEIIVFALIFGWISMFIRFLGVTRPTR</sequence>
<dbReference type="EMBL" id="JACSQP010000006">
    <property type="protein sequence ID" value="MBD7958157.1"/>
    <property type="molecule type" value="Genomic_DNA"/>
</dbReference>
<name>A0ABR8S3U4_9MICO</name>
<dbReference type="RefSeq" id="WP_191719363.1">
    <property type="nucleotide sequence ID" value="NZ_JACSQP010000006.1"/>
</dbReference>
<dbReference type="Pfam" id="PF06197">
    <property type="entry name" value="DUF998"/>
    <property type="match status" value="1"/>
</dbReference>
<dbReference type="InterPro" id="IPR009339">
    <property type="entry name" value="DUF998"/>
</dbReference>
<feature type="transmembrane region" description="Helical" evidence="1">
    <location>
        <begin position="58"/>
        <end position="79"/>
    </location>
</feature>
<keyword evidence="1" id="KW-0472">Membrane</keyword>
<feature type="transmembrane region" description="Helical" evidence="1">
    <location>
        <begin position="333"/>
        <end position="351"/>
    </location>
</feature>
<evidence type="ECO:0000313" key="3">
    <source>
        <dbReference type="Proteomes" id="UP000648352"/>
    </source>
</evidence>
<proteinExistence type="predicted"/>
<feature type="transmembrane region" description="Helical" evidence="1">
    <location>
        <begin position="25"/>
        <end position="52"/>
    </location>
</feature>
<evidence type="ECO:0000256" key="1">
    <source>
        <dbReference type="SAM" id="Phobius"/>
    </source>
</evidence>
<feature type="transmembrane region" description="Helical" evidence="1">
    <location>
        <begin position="303"/>
        <end position="327"/>
    </location>
</feature>
<accession>A0ABR8S3U4</accession>
<keyword evidence="1" id="KW-0812">Transmembrane</keyword>
<keyword evidence="1" id="KW-1133">Transmembrane helix</keyword>
<keyword evidence="3" id="KW-1185">Reference proteome</keyword>
<comment type="caution">
    <text evidence="2">The sequence shown here is derived from an EMBL/GenBank/DDBJ whole genome shotgun (WGS) entry which is preliminary data.</text>
</comment>
<dbReference type="Proteomes" id="UP000648352">
    <property type="component" value="Unassembled WGS sequence"/>
</dbReference>
<protein>
    <submittedName>
        <fullName evidence="2">DUF998 domain-containing protein</fullName>
    </submittedName>
</protein>
<gene>
    <name evidence="2" type="ORF">H9651_10950</name>
</gene>